<accession>A0A5N6E6Q8</accession>
<evidence type="ECO:0000256" key="2">
    <source>
        <dbReference type="ARBA" id="ARBA00022801"/>
    </source>
</evidence>
<dbReference type="SUPFAM" id="SSF53474">
    <property type="entry name" value="alpha/beta-Hydrolases"/>
    <property type="match status" value="1"/>
</dbReference>
<dbReference type="EMBL" id="ML733655">
    <property type="protein sequence ID" value="KAB8213252.1"/>
    <property type="molecule type" value="Genomic_DNA"/>
</dbReference>
<evidence type="ECO:0000259" key="4">
    <source>
        <dbReference type="Pfam" id="PF00135"/>
    </source>
</evidence>
<dbReference type="InterPro" id="IPR002018">
    <property type="entry name" value="CarbesteraseB"/>
</dbReference>
<dbReference type="PANTHER" id="PTHR43918">
    <property type="entry name" value="ACETYLCHOLINESTERASE"/>
    <property type="match status" value="1"/>
</dbReference>
<feature type="domain" description="Carboxylesterase type B" evidence="4">
    <location>
        <begin position="115"/>
        <end position="226"/>
    </location>
</feature>
<dbReference type="InterPro" id="IPR019826">
    <property type="entry name" value="Carboxylesterase_B_AS"/>
</dbReference>
<organism evidence="5 6">
    <name type="scientific">Aspergillus novoparasiticus</name>
    <dbReference type="NCBI Taxonomy" id="986946"/>
    <lineage>
        <taxon>Eukaryota</taxon>
        <taxon>Fungi</taxon>
        <taxon>Dikarya</taxon>
        <taxon>Ascomycota</taxon>
        <taxon>Pezizomycotina</taxon>
        <taxon>Eurotiomycetes</taxon>
        <taxon>Eurotiomycetidae</taxon>
        <taxon>Eurotiales</taxon>
        <taxon>Aspergillaceae</taxon>
        <taxon>Aspergillus</taxon>
        <taxon>Aspergillus subgen. Circumdati</taxon>
    </lineage>
</organism>
<dbReference type="InterPro" id="IPR029058">
    <property type="entry name" value="AB_hydrolase_fold"/>
</dbReference>
<dbReference type="Proteomes" id="UP000326799">
    <property type="component" value="Unassembled WGS sequence"/>
</dbReference>
<dbReference type="Pfam" id="PF00135">
    <property type="entry name" value="COesterase"/>
    <property type="match status" value="2"/>
</dbReference>
<dbReference type="PROSITE" id="PS00122">
    <property type="entry name" value="CARBOXYLESTERASE_B_1"/>
    <property type="match status" value="1"/>
</dbReference>
<dbReference type="GO" id="GO:0005886">
    <property type="term" value="C:plasma membrane"/>
    <property type="evidence" value="ECO:0007669"/>
    <property type="project" value="TreeGrafter"/>
</dbReference>
<evidence type="ECO:0000313" key="6">
    <source>
        <dbReference type="Proteomes" id="UP000326799"/>
    </source>
</evidence>
<protein>
    <recommendedName>
        <fullName evidence="3">Carboxylic ester hydrolase</fullName>
        <ecNumber evidence="3">3.1.1.-</ecNumber>
    </recommendedName>
</protein>
<dbReference type="Gene3D" id="3.40.50.1820">
    <property type="entry name" value="alpha/beta hydrolase"/>
    <property type="match status" value="2"/>
</dbReference>
<gene>
    <name evidence="5" type="ORF">BDV33DRAFT_229890</name>
</gene>
<name>A0A5N6E6Q8_9EURO</name>
<dbReference type="EC" id="3.1.1.-" evidence="3"/>
<dbReference type="InterPro" id="IPR050654">
    <property type="entry name" value="AChE-related_enzymes"/>
</dbReference>
<dbReference type="GO" id="GO:0003990">
    <property type="term" value="F:acetylcholinesterase activity"/>
    <property type="evidence" value="ECO:0007669"/>
    <property type="project" value="TreeGrafter"/>
</dbReference>
<dbReference type="AlphaFoldDB" id="A0A5N6E6Q8"/>
<keyword evidence="6" id="KW-1185">Reference proteome</keyword>
<evidence type="ECO:0000256" key="1">
    <source>
        <dbReference type="ARBA" id="ARBA00005964"/>
    </source>
</evidence>
<reference evidence="5 6" key="1">
    <citation type="submission" date="2019-04" db="EMBL/GenBank/DDBJ databases">
        <title>Fungal friends and foes A comparative genomics study of 23 Aspergillus species from section Flavi.</title>
        <authorList>
            <consortium name="DOE Joint Genome Institute"/>
            <person name="Kjaerbolling I."/>
            <person name="Vesth T.C."/>
            <person name="Frisvad J.C."/>
            <person name="Nybo J.L."/>
            <person name="Theobald S."/>
            <person name="Kildgaard S."/>
            <person name="Petersen T.I."/>
            <person name="Kuo A."/>
            <person name="Sato A."/>
            <person name="Lyhne E.K."/>
            <person name="Kogle M.E."/>
            <person name="Wiebenga A."/>
            <person name="Kun R.S."/>
            <person name="Lubbers R.J."/>
            <person name="Makela M.R."/>
            <person name="Barry K."/>
            <person name="Chovatia M."/>
            <person name="Clum A."/>
            <person name="Daum C."/>
            <person name="Haridas S."/>
            <person name="He G."/>
            <person name="LaButti K."/>
            <person name="Lipzen A."/>
            <person name="Mondo S."/>
            <person name="Pangilinan J."/>
            <person name="Riley R."/>
            <person name="Salamov A."/>
            <person name="Simmons B.A."/>
            <person name="Magnuson J.K."/>
            <person name="Henrissat B."/>
            <person name="Mortensen U.H."/>
            <person name="Larsen T.O."/>
            <person name="De vries R.P."/>
            <person name="Grigoriev I.V."/>
            <person name="Machida M."/>
            <person name="Baker S.E."/>
            <person name="Andersen M.R."/>
        </authorList>
    </citation>
    <scope>NUCLEOTIDE SEQUENCE [LARGE SCALE GENOMIC DNA]</scope>
    <source>
        <strain evidence="5 6">CBS 126849</strain>
    </source>
</reference>
<dbReference type="GO" id="GO:0019695">
    <property type="term" value="P:choline metabolic process"/>
    <property type="evidence" value="ECO:0007669"/>
    <property type="project" value="TreeGrafter"/>
</dbReference>
<sequence>MLISFLSGYCSYVSSYTEPTEGHPTVTIDSGVVIGRETSLPPSLATVNHFLGIPFSESALRFSPPEAVKSWKSAFDASSYGPACIQQFNYPQRSRDDLRKWANTLGPAAGESDDSNSLAGYDGSSLAANQDVVVVTINYRTNVFGFANSPNLPKPERNLGLLDQRLALDWVQRNIAAFGGDPSRVTIAGESAGAMSVDALVTNPPVPLSFRAAILQSGQTSFSISGGSEASWSMLLNVTNCSPNRDLERLPRLNSTVKHSQIARVPVMLGSNGGESRTFVGTLNLTAPLSMLLRETKSDLWQETVDAYPVGEPGIATQADRISKIITDLQFDCPAQLMADDNASVGISAWRYLYNASFSNTQLYLEPEATVTQKEVNRIMQKACADFVKEPYYGPGWAAVPSVALFSNGRKVTVDSTVFDARCQLYQSLYDLRK</sequence>
<proteinExistence type="inferred from homology"/>
<evidence type="ECO:0000256" key="3">
    <source>
        <dbReference type="RuleBase" id="RU361235"/>
    </source>
</evidence>
<comment type="similarity">
    <text evidence="1 3">Belongs to the type-B carboxylesterase/lipase family.</text>
</comment>
<keyword evidence="2 3" id="KW-0378">Hydrolase</keyword>
<dbReference type="GO" id="GO:0006581">
    <property type="term" value="P:acetylcholine catabolic process"/>
    <property type="evidence" value="ECO:0007669"/>
    <property type="project" value="TreeGrafter"/>
</dbReference>
<feature type="domain" description="Carboxylesterase type B" evidence="4">
    <location>
        <begin position="24"/>
        <end position="96"/>
    </location>
</feature>
<dbReference type="PANTHER" id="PTHR43918:SF4">
    <property type="entry name" value="CARBOXYLIC ESTER HYDROLASE"/>
    <property type="match status" value="1"/>
</dbReference>
<evidence type="ECO:0000313" key="5">
    <source>
        <dbReference type="EMBL" id="KAB8213252.1"/>
    </source>
</evidence>